<feature type="domain" description="Maltose/galactoside acetyltransferase" evidence="5">
    <location>
        <begin position="11"/>
        <end position="60"/>
    </location>
</feature>
<reference evidence="6" key="1">
    <citation type="journal article" date="2021" name="PeerJ">
        <title>Extensive microbial diversity within the chicken gut microbiome revealed by metagenomics and culture.</title>
        <authorList>
            <person name="Gilroy R."/>
            <person name="Ravi A."/>
            <person name="Getino M."/>
            <person name="Pursley I."/>
            <person name="Horton D.L."/>
            <person name="Alikhan N.F."/>
            <person name="Baker D."/>
            <person name="Gharbi K."/>
            <person name="Hall N."/>
            <person name="Watson M."/>
            <person name="Adriaenssens E.M."/>
            <person name="Foster-Nyarko E."/>
            <person name="Jarju S."/>
            <person name="Secka A."/>
            <person name="Antonio M."/>
            <person name="Oren A."/>
            <person name="Chaudhuri R.R."/>
            <person name="La Ragione R."/>
            <person name="Hildebrand F."/>
            <person name="Pallen M.J."/>
        </authorList>
    </citation>
    <scope>NUCLEOTIDE SEQUENCE</scope>
    <source>
        <strain evidence="6">ChiHecec3B27-8219</strain>
    </source>
</reference>
<comment type="caution">
    <text evidence="6">The sequence shown here is derived from an EMBL/GenBank/DDBJ whole genome shotgun (WGS) entry which is preliminary data.</text>
</comment>
<gene>
    <name evidence="6" type="ORF">H9966_05380</name>
</gene>
<evidence type="ECO:0000256" key="2">
    <source>
        <dbReference type="ARBA" id="ARBA00022679"/>
    </source>
</evidence>
<dbReference type="EMBL" id="DXBE01000040">
    <property type="protein sequence ID" value="HIZ69306.1"/>
    <property type="molecule type" value="Genomic_DNA"/>
</dbReference>
<keyword evidence="3" id="KW-0677">Repeat</keyword>
<dbReference type="Gene3D" id="2.160.10.10">
    <property type="entry name" value="Hexapeptide repeat proteins"/>
    <property type="match status" value="1"/>
</dbReference>
<dbReference type="InterPro" id="IPR011004">
    <property type="entry name" value="Trimer_LpxA-like_sf"/>
</dbReference>
<organism evidence="6 7">
    <name type="scientific">Candidatus Prevotella avicola</name>
    <dbReference type="NCBI Taxonomy" id="2838738"/>
    <lineage>
        <taxon>Bacteria</taxon>
        <taxon>Pseudomonadati</taxon>
        <taxon>Bacteroidota</taxon>
        <taxon>Bacteroidia</taxon>
        <taxon>Bacteroidales</taxon>
        <taxon>Prevotellaceae</taxon>
        <taxon>Prevotella</taxon>
    </lineage>
</organism>
<keyword evidence="4" id="KW-0012">Acyltransferase</keyword>
<dbReference type="GO" id="GO:0016413">
    <property type="term" value="F:O-acetyltransferase activity"/>
    <property type="evidence" value="ECO:0007669"/>
    <property type="project" value="UniProtKB-ARBA"/>
</dbReference>
<accession>A0A9D2JVY2</accession>
<dbReference type="PANTHER" id="PTHR23416">
    <property type="entry name" value="SIALIC ACID SYNTHASE-RELATED"/>
    <property type="match status" value="1"/>
</dbReference>
<dbReference type="SMART" id="SM01266">
    <property type="entry name" value="Mac"/>
    <property type="match status" value="1"/>
</dbReference>
<proteinExistence type="inferred from homology"/>
<protein>
    <submittedName>
        <fullName evidence="6">Sugar O-acetyltransferase</fullName>
    </submittedName>
</protein>
<evidence type="ECO:0000256" key="1">
    <source>
        <dbReference type="ARBA" id="ARBA00007274"/>
    </source>
</evidence>
<sequence>MNRRDIHIPVGELYDANYDERLIQARLDCQDLCHRFNQLFPSQAAERESLLGEILGKKGKGVVVVSPFYCDYGCNVEIGDRSFLNTGCVILDGAKVTIGHDVFVAPNCGFYTAGHPLDIVRRNKGLEYARPITIGDNVWIGGNVTILPGVTIGEGAVIGAGSVVTKDIPPYALAYGNPCRVIRRINQEETNDD</sequence>
<evidence type="ECO:0000256" key="3">
    <source>
        <dbReference type="ARBA" id="ARBA00022737"/>
    </source>
</evidence>
<dbReference type="Pfam" id="PF12464">
    <property type="entry name" value="Mac"/>
    <property type="match status" value="1"/>
</dbReference>
<keyword evidence="2" id="KW-0808">Transferase</keyword>
<dbReference type="Pfam" id="PF00132">
    <property type="entry name" value="Hexapep"/>
    <property type="match status" value="1"/>
</dbReference>
<comment type="similarity">
    <text evidence="1">Belongs to the transferase hexapeptide repeat family.</text>
</comment>
<name>A0A9D2JVY2_9BACT</name>
<evidence type="ECO:0000256" key="4">
    <source>
        <dbReference type="ARBA" id="ARBA00023315"/>
    </source>
</evidence>
<dbReference type="InterPro" id="IPR024688">
    <property type="entry name" value="Mac_dom"/>
</dbReference>
<evidence type="ECO:0000313" key="7">
    <source>
        <dbReference type="Proteomes" id="UP000824055"/>
    </source>
</evidence>
<dbReference type="SUPFAM" id="SSF51161">
    <property type="entry name" value="Trimeric LpxA-like enzymes"/>
    <property type="match status" value="1"/>
</dbReference>
<dbReference type="PROSITE" id="PS00101">
    <property type="entry name" value="HEXAPEP_TRANSFERASES"/>
    <property type="match status" value="1"/>
</dbReference>
<dbReference type="InterPro" id="IPR018357">
    <property type="entry name" value="Hexapep_transf_CS"/>
</dbReference>
<dbReference type="CDD" id="cd03357">
    <property type="entry name" value="LbH_MAT_GAT"/>
    <property type="match status" value="1"/>
</dbReference>
<dbReference type="InterPro" id="IPR051159">
    <property type="entry name" value="Hexapeptide_acetyltransf"/>
</dbReference>
<evidence type="ECO:0000259" key="5">
    <source>
        <dbReference type="SMART" id="SM01266"/>
    </source>
</evidence>
<dbReference type="PANTHER" id="PTHR23416:SF23">
    <property type="entry name" value="ACETYLTRANSFERASE C18B11.09C-RELATED"/>
    <property type="match status" value="1"/>
</dbReference>
<reference evidence="6" key="2">
    <citation type="submission" date="2021-04" db="EMBL/GenBank/DDBJ databases">
        <authorList>
            <person name="Gilroy R."/>
        </authorList>
    </citation>
    <scope>NUCLEOTIDE SEQUENCE</scope>
    <source>
        <strain evidence="6">ChiHecec3B27-8219</strain>
    </source>
</reference>
<dbReference type="InterPro" id="IPR001451">
    <property type="entry name" value="Hexapep"/>
</dbReference>
<dbReference type="AlphaFoldDB" id="A0A9D2JVY2"/>
<dbReference type="Proteomes" id="UP000824055">
    <property type="component" value="Unassembled WGS sequence"/>
</dbReference>
<evidence type="ECO:0000313" key="6">
    <source>
        <dbReference type="EMBL" id="HIZ69306.1"/>
    </source>
</evidence>
<dbReference type="FunFam" id="2.160.10.10:FF:000008">
    <property type="entry name" value="Maltose O-acetyltransferase"/>
    <property type="match status" value="1"/>
</dbReference>